<dbReference type="OrthoDB" id="8443918at2"/>
<accession>A0A502CPM0</accession>
<evidence type="ECO:0000313" key="2">
    <source>
        <dbReference type="EMBL" id="TPG14848.1"/>
    </source>
</evidence>
<dbReference type="Proteomes" id="UP000317722">
    <property type="component" value="Unassembled WGS sequence"/>
</dbReference>
<proteinExistence type="predicted"/>
<evidence type="ECO:0000259" key="1">
    <source>
        <dbReference type="Pfam" id="PF03551"/>
    </source>
</evidence>
<dbReference type="Gene3D" id="1.10.10.10">
    <property type="entry name" value="Winged helix-like DNA-binding domain superfamily/Winged helix DNA-binding domain"/>
    <property type="match status" value="1"/>
</dbReference>
<comment type="caution">
    <text evidence="2">The sequence shown here is derived from an EMBL/GenBank/DDBJ whole genome shotgun (WGS) entry which is preliminary data.</text>
</comment>
<dbReference type="Pfam" id="PF03551">
    <property type="entry name" value="PadR"/>
    <property type="match status" value="1"/>
</dbReference>
<evidence type="ECO:0000313" key="3">
    <source>
        <dbReference type="Proteomes" id="UP000317722"/>
    </source>
</evidence>
<dbReference type="InterPro" id="IPR005149">
    <property type="entry name" value="Tscrpt_reg_PadR_N"/>
</dbReference>
<dbReference type="AlphaFoldDB" id="A0A502CPM0"/>
<dbReference type="EMBL" id="RCZM01000005">
    <property type="protein sequence ID" value="TPG14848.1"/>
    <property type="molecule type" value="Genomic_DNA"/>
</dbReference>
<gene>
    <name evidence="2" type="ORF">EAH86_14915</name>
</gene>
<dbReference type="SUPFAM" id="SSF46785">
    <property type="entry name" value="Winged helix' DNA-binding domain"/>
    <property type="match status" value="1"/>
</dbReference>
<organism evidence="2 3">
    <name type="scientific">Pedococcus bigeumensis</name>
    <dbReference type="NCBI Taxonomy" id="433644"/>
    <lineage>
        <taxon>Bacteria</taxon>
        <taxon>Bacillati</taxon>
        <taxon>Actinomycetota</taxon>
        <taxon>Actinomycetes</taxon>
        <taxon>Micrococcales</taxon>
        <taxon>Intrasporangiaceae</taxon>
        <taxon>Pedococcus</taxon>
    </lineage>
</organism>
<dbReference type="InterPro" id="IPR036390">
    <property type="entry name" value="WH_DNA-bd_sf"/>
</dbReference>
<protein>
    <submittedName>
        <fullName evidence="2">PadR family transcriptional regulator</fullName>
    </submittedName>
</protein>
<reference evidence="2 3" key="1">
    <citation type="journal article" date="2019" name="Environ. Microbiol.">
        <title>Species interactions and distinct microbial communities in high Arctic permafrost affected cryosols are associated with the CH4 and CO2 gas fluxes.</title>
        <authorList>
            <person name="Altshuler I."/>
            <person name="Hamel J."/>
            <person name="Turney S."/>
            <person name="Magnuson E."/>
            <person name="Levesque R."/>
            <person name="Greer C."/>
            <person name="Whyte L.G."/>
        </authorList>
    </citation>
    <scope>NUCLEOTIDE SEQUENCE [LARGE SCALE GENOMIC DNA]</scope>
    <source>
        <strain evidence="2 3">S9.3A</strain>
    </source>
</reference>
<sequence>MRPSSPAPTLHHMAATETRLLLLGTVMLFEPVNGYQLRRELLSWQVEDWAHVNPGSIYSGLATLARQGNLARHDLVDGSREVAVYTSTPLGRREFEKLWRAAVETPDILSPLPFHTGMALMPLMSRTAVREALRARLANLDANARAQLAQERPAEAVPPHVLVLADLWMGMGQTEREWLVNLMARVDRGDFGLRGEPADWEAPADDPGWQMANDRQRYLELISRKG</sequence>
<keyword evidence="3" id="KW-1185">Reference proteome</keyword>
<feature type="domain" description="Transcription regulator PadR N-terminal" evidence="1">
    <location>
        <begin position="29"/>
        <end position="96"/>
    </location>
</feature>
<dbReference type="InterPro" id="IPR036388">
    <property type="entry name" value="WH-like_DNA-bd_sf"/>
</dbReference>
<name>A0A502CPM0_9MICO</name>